<accession>A0A855XDE7</accession>
<proteinExistence type="predicted"/>
<evidence type="ECO:0000313" key="1">
    <source>
        <dbReference type="EMBL" id="PWT39324.1"/>
    </source>
</evidence>
<evidence type="ECO:0000313" key="2">
    <source>
        <dbReference type="Proteomes" id="UP000245980"/>
    </source>
</evidence>
<organism evidence="1 2">
    <name type="scientific">Limosilactobacillus reuteri</name>
    <name type="common">Lactobacillus reuteri</name>
    <dbReference type="NCBI Taxonomy" id="1598"/>
    <lineage>
        <taxon>Bacteria</taxon>
        <taxon>Bacillati</taxon>
        <taxon>Bacillota</taxon>
        <taxon>Bacilli</taxon>
        <taxon>Lactobacillales</taxon>
        <taxon>Lactobacillaceae</taxon>
        <taxon>Limosilactobacillus</taxon>
    </lineage>
</organism>
<dbReference type="Proteomes" id="UP000245980">
    <property type="component" value="Unassembled WGS sequence"/>
</dbReference>
<comment type="caution">
    <text evidence="1">The sequence shown here is derived from an EMBL/GenBank/DDBJ whole genome shotgun (WGS) entry which is preliminary data.</text>
</comment>
<protein>
    <submittedName>
        <fullName evidence="1">Uncharacterized protein</fullName>
    </submittedName>
</protein>
<dbReference type="EMBL" id="QGHT01000094">
    <property type="protein sequence ID" value="PWT39324.1"/>
    <property type="molecule type" value="Genomic_DNA"/>
</dbReference>
<sequence length="91" mass="10965">MKSSDFIQLRFPLKYRYVEKRKRHRLILDAFNTLERIYIIMQNNYNINQLSLAMTTDYQPEKNHPAYYIHQLVENLTVSRGAHVNMILACF</sequence>
<name>A0A855XDE7_LIMRT</name>
<reference evidence="1 2" key="1">
    <citation type="journal article" date="2018" name="Front. Microbiol.">
        <title>Comparative Genomics of the Herbivore Gut Symbiont Lactobacillus reuteri Reveals Genetic Diversity and Lifestyle Adaptation.</title>
        <authorList>
            <person name="Zhao J."/>
        </authorList>
    </citation>
    <scope>NUCLEOTIDE SEQUENCE [LARGE SCALE GENOMIC DNA]</scope>
    <source>
        <strain evidence="1 2">LR10</strain>
    </source>
</reference>
<dbReference type="AlphaFoldDB" id="A0A855XDE7"/>
<gene>
    <name evidence="1" type="ORF">DKZ22_11320</name>
</gene>